<dbReference type="Proteomes" id="UP000218785">
    <property type="component" value="Chromosome"/>
</dbReference>
<keyword evidence="2" id="KW-0808">Transferase</keyword>
<dbReference type="Gene3D" id="3.40.630.30">
    <property type="match status" value="1"/>
</dbReference>
<dbReference type="RefSeq" id="WP_096573499.1">
    <property type="nucleotide sequence ID" value="NZ_CAWNJS010000001.1"/>
</dbReference>
<dbReference type="GO" id="GO:0016747">
    <property type="term" value="F:acyltransferase activity, transferring groups other than amino-acyl groups"/>
    <property type="evidence" value="ECO:0007669"/>
    <property type="project" value="InterPro"/>
</dbReference>
<feature type="domain" description="N-acetyltransferase" evidence="1">
    <location>
        <begin position="2"/>
        <end position="143"/>
    </location>
</feature>
<name>A0A1Z4MS13_9CYAN</name>
<accession>A0A1Z4MS13</accession>
<gene>
    <name evidence="2" type="ORF">NIES37_01940</name>
</gene>
<sequence>MIDIALGQSDVEIERCFAIMQALRPHLIASDFVTRIRRQQQQGYRLAYLKDEGTIRAVAGFRISESLSWGKFLYVDDLVTQEGDRSQGYGSNLLNWLVDYAKSHACEQLHLDSGVQRFAAHRFYFKQRLEIRAYHFAINLTQS</sequence>
<evidence type="ECO:0000313" key="3">
    <source>
        <dbReference type="Proteomes" id="UP000218785"/>
    </source>
</evidence>
<dbReference type="AlphaFoldDB" id="A0A1Z4MS13"/>
<dbReference type="SUPFAM" id="SSF55729">
    <property type="entry name" value="Acyl-CoA N-acyltransferases (Nat)"/>
    <property type="match status" value="1"/>
</dbReference>
<dbReference type="Pfam" id="PF00583">
    <property type="entry name" value="Acetyltransf_1"/>
    <property type="match status" value="1"/>
</dbReference>
<dbReference type="InterPro" id="IPR000182">
    <property type="entry name" value="GNAT_dom"/>
</dbReference>
<dbReference type="PROSITE" id="PS51186">
    <property type="entry name" value="GNAT"/>
    <property type="match status" value="1"/>
</dbReference>
<evidence type="ECO:0000259" key="1">
    <source>
        <dbReference type="PROSITE" id="PS51186"/>
    </source>
</evidence>
<dbReference type="KEGG" id="ttq:NIES37_01940"/>
<dbReference type="EMBL" id="AP018248">
    <property type="protein sequence ID" value="BAY96264.1"/>
    <property type="molecule type" value="Genomic_DNA"/>
</dbReference>
<proteinExistence type="predicted"/>
<reference evidence="2 3" key="1">
    <citation type="submission" date="2017-06" db="EMBL/GenBank/DDBJ databases">
        <title>Genome sequencing of cyanobaciteial culture collection at National Institute for Environmental Studies (NIES).</title>
        <authorList>
            <person name="Hirose Y."/>
            <person name="Shimura Y."/>
            <person name="Fujisawa T."/>
            <person name="Nakamura Y."/>
            <person name="Kawachi M."/>
        </authorList>
    </citation>
    <scope>NUCLEOTIDE SEQUENCE [LARGE SCALE GENOMIC DNA]</scope>
    <source>
        <strain evidence="2 3">NIES-37</strain>
    </source>
</reference>
<dbReference type="InterPro" id="IPR016181">
    <property type="entry name" value="Acyl_CoA_acyltransferase"/>
</dbReference>
<organism evidence="2 3">
    <name type="scientific">Tolypothrix tenuis PCC 7101</name>
    <dbReference type="NCBI Taxonomy" id="231146"/>
    <lineage>
        <taxon>Bacteria</taxon>
        <taxon>Bacillati</taxon>
        <taxon>Cyanobacteriota</taxon>
        <taxon>Cyanophyceae</taxon>
        <taxon>Nostocales</taxon>
        <taxon>Tolypothrichaceae</taxon>
        <taxon>Tolypothrix</taxon>
    </lineage>
</organism>
<protein>
    <submittedName>
        <fullName evidence="2">GCN5-related N-acetyltransferase</fullName>
    </submittedName>
</protein>
<dbReference type="CDD" id="cd04301">
    <property type="entry name" value="NAT_SF"/>
    <property type="match status" value="1"/>
</dbReference>
<keyword evidence="3" id="KW-1185">Reference proteome</keyword>
<evidence type="ECO:0000313" key="2">
    <source>
        <dbReference type="EMBL" id="BAY96264.1"/>
    </source>
</evidence>